<feature type="transmembrane region" description="Helical" evidence="6">
    <location>
        <begin position="264"/>
        <end position="286"/>
    </location>
</feature>
<dbReference type="InterPro" id="IPR020846">
    <property type="entry name" value="MFS_dom"/>
</dbReference>
<feature type="transmembrane region" description="Helical" evidence="6">
    <location>
        <begin position="20"/>
        <end position="41"/>
    </location>
</feature>
<evidence type="ECO:0000256" key="1">
    <source>
        <dbReference type="ARBA" id="ARBA00004651"/>
    </source>
</evidence>
<keyword evidence="4 6" id="KW-1133">Transmembrane helix</keyword>
<reference evidence="9" key="1">
    <citation type="journal article" date="2019" name="Int. J. Syst. Evol. Microbiol.">
        <title>The Global Catalogue of Microorganisms (GCM) 10K type strain sequencing project: providing services to taxonomists for standard genome sequencing and annotation.</title>
        <authorList>
            <consortium name="The Broad Institute Genomics Platform"/>
            <consortium name="The Broad Institute Genome Sequencing Center for Infectious Disease"/>
            <person name="Wu L."/>
            <person name="Ma J."/>
        </authorList>
    </citation>
    <scope>NUCLEOTIDE SEQUENCE [LARGE SCALE GENOMIC DNA]</scope>
    <source>
        <strain evidence="9">CCUG 56698</strain>
    </source>
</reference>
<dbReference type="SUPFAM" id="SSF103473">
    <property type="entry name" value="MFS general substrate transporter"/>
    <property type="match status" value="1"/>
</dbReference>
<dbReference type="Gene3D" id="1.20.1250.20">
    <property type="entry name" value="MFS general substrate transporter like domains"/>
    <property type="match status" value="1"/>
</dbReference>
<evidence type="ECO:0000259" key="7">
    <source>
        <dbReference type="PROSITE" id="PS50850"/>
    </source>
</evidence>
<keyword evidence="5 6" id="KW-0472">Membrane</keyword>
<accession>A0ABW2SIN8</accession>
<evidence type="ECO:0000256" key="6">
    <source>
        <dbReference type="SAM" id="Phobius"/>
    </source>
</evidence>
<feature type="domain" description="Major facilitator superfamily (MFS) profile" evidence="7">
    <location>
        <begin position="56"/>
        <end position="301"/>
    </location>
</feature>
<evidence type="ECO:0000256" key="4">
    <source>
        <dbReference type="ARBA" id="ARBA00022989"/>
    </source>
</evidence>
<dbReference type="RefSeq" id="WP_380971210.1">
    <property type="nucleotide sequence ID" value="NZ_JBHTEF010000001.1"/>
</dbReference>
<feature type="transmembrane region" description="Helical" evidence="6">
    <location>
        <begin position="62"/>
        <end position="82"/>
    </location>
</feature>
<evidence type="ECO:0000313" key="9">
    <source>
        <dbReference type="Proteomes" id="UP001596527"/>
    </source>
</evidence>
<dbReference type="PANTHER" id="PTHR42718:SF9">
    <property type="entry name" value="MAJOR FACILITATOR SUPERFAMILY MULTIDRUG TRANSPORTER MFSC"/>
    <property type="match status" value="1"/>
</dbReference>
<dbReference type="Pfam" id="PF07690">
    <property type="entry name" value="MFS_1"/>
    <property type="match status" value="1"/>
</dbReference>
<proteinExistence type="predicted"/>
<dbReference type="Proteomes" id="UP001596527">
    <property type="component" value="Unassembled WGS sequence"/>
</dbReference>
<evidence type="ECO:0000313" key="8">
    <source>
        <dbReference type="EMBL" id="MFC7579741.1"/>
    </source>
</evidence>
<keyword evidence="2" id="KW-0813">Transport</keyword>
<feature type="transmembrane region" description="Helical" evidence="6">
    <location>
        <begin position="122"/>
        <end position="143"/>
    </location>
</feature>
<evidence type="ECO:0000256" key="3">
    <source>
        <dbReference type="ARBA" id="ARBA00022692"/>
    </source>
</evidence>
<dbReference type="PROSITE" id="PS50850">
    <property type="entry name" value="MFS"/>
    <property type="match status" value="1"/>
</dbReference>
<comment type="caution">
    <text evidence="8">The sequence shown here is derived from an EMBL/GenBank/DDBJ whole genome shotgun (WGS) entry which is preliminary data.</text>
</comment>
<feature type="transmembrane region" description="Helical" evidence="6">
    <location>
        <begin position="149"/>
        <end position="175"/>
    </location>
</feature>
<name>A0ABW2SIN8_9ACTO</name>
<gene>
    <name evidence="8" type="ORF">ACFQWG_00650</name>
</gene>
<organism evidence="8 9">
    <name type="scientific">Schaalia naturae</name>
    <dbReference type="NCBI Taxonomy" id="635203"/>
    <lineage>
        <taxon>Bacteria</taxon>
        <taxon>Bacillati</taxon>
        <taxon>Actinomycetota</taxon>
        <taxon>Actinomycetes</taxon>
        <taxon>Actinomycetales</taxon>
        <taxon>Actinomycetaceae</taxon>
        <taxon>Schaalia</taxon>
    </lineage>
</organism>
<protein>
    <submittedName>
        <fullName evidence="8">MFS transporter</fullName>
    </submittedName>
</protein>
<keyword evidence="3 6" id="KW-0812">Transmembrane</keyword>
<dbReference type="InterPro" id="IPR011701">
    <property type="entry name" value="MFS"/>
</dbReference>
<sequence>MALAVTVLTAGLIRMGEEPAVVPAGILVLAGTVLLAVIVVLDLQSGDPVVGFGLFADRRFALAALVLGLLNVVLYGLIFVLPSYLQTVLGHSAMVGSAFLLPLLLGAILAGSATEHVVRRHGAIRTCLSSVVALGAGLGAMAWGIGDNLLAGVLIGEFVVGSGAGIGQSTAMALGMDHIPSASRGRGSALLNVLRTFGSVLGVTMIGGVSGLVYLRRLPRLLPGSAVEGDLGTTVAQAFDAADRQPPVLADAIRAAAGTAYADALVWALLMGVAVSMIVGVAGLALGRGCSRGQISEEPQA</sequence>
<dbReference type="InterPro" id="IPR036259">
    <property type="entry name" value="MFS_trans_sf"/>
</dbReference>
<evidence type="ECO:0000256" key="2">
    <source>
        <dbReference type="ARBA" id="ARBA00022448"/>
    </source>
</evidence>
<evidence type="ECO:0000256" key="5">
    <source>
        <dbReference type="ARBA" id="ARBA00023136"/>
    </source>
</evidence>
<dbReference type="PANTHER" id="PTHR42718">
    <property type="entry name" value="MAJOR FACILITATOR SUPERFAMILY MULTIDRUG TRANSPORTER MFSC"/>
    <property type="match status" value="1"/>
</dbReference>
<feature type="transmembrane region" description="Helical" evidence="6">
    <location>
        <begin position="88"/>
        <end position="110"/>
    </location>
</feature>
<dbReference type="EMBL" id="JBHTEF010000001">
    <property type="protein sequence ID" value="MFC7579741.1"/>
    <property type="molecule type" value="Genomic_DNA"/>
</dbReference>
<feature type="transmembrane region" description="Helical" evidence="6">
    <location>
        <begin position="196"/>
        <end position="215"/>
    </location>
</feature>
<keyword evidence="9" id="KW-1185">Reference proteome</keyword>
<comment type="subcellular location">
    <subcellularLocation>
        <location evidence="1">Cell membrane</location>
        <topology evidence="1">Multi-pass membrane protein</topology>
    </subcellularLocation>
</comment>